<feature type="domain" description="Glycosyl hydrolase-like 10" evidence="2">
    <location>
        <begin position="199"/>
        <end position="376"/>
    </location>
</feature>
<dbReference type="eggNOG" id="COG1649">
    <property type="taxonomic scope" value="Bacteria"/>
</dbReference>
<gene>
    <name evidence="3" type="ordered locus">Cyan7822_3056</name>
</gene>
<dbReference type="Gene3D" id="3.20.20.80">
    <property type="entry name" value="Glycosidases"/>
    <property type="match status" value="1"/>
</dbReference>
<organism evidence="3 4">
    <name type="scientific">Gloeothece verrucosa (strain PCC 7822)</name>
    <name type="common">Cyanothece sp. (strain PCC 7822)</name>
    <dbReference type="NCBI Taxonomy" id="497965"/>
    <lineage>
        <taxon>Bacteria</taxon>
        <taxon>Bacillati</taxon>
        <taxon>Cyanobacteriota</taxon>
        <taxon>Cyanophyceae</taxon>
        <taxon>Oscillatoriophycideae</taxon>
        <taxon>Chroococcales</taxon>
        <taxon>Aphanothecaceae</taxon>
        <taxon>Gloeothece</taxon>
        <taxon>Gloeothece verrucosa</taxon>
    </lineage>
</organism>
<dbReference type="KEGG" id="cyj:Cyan7822_3056"/>
<protein>
    <recommendedName>
        <fullName evidence="2">Glycosyl hydrolase-like 10 domain-containing protein</fullName>
    </recommendedName>
</protein>
<dbReference type="HOGENOM" id="CLU_029517_1_1_3"/>
<dbReference type="InterPro" id="IPR017853">
    <property type="entry name" value="GH"/>
</dbReference>
<feature type="domain" description="Glycosyl hydrolase-like 10" evidence="2">
    <location>
        <begin position="46"/>
        <end position="174"/>
    </location>
</feature>
<dbReference type="OrthoDB" id="580981at2"/>
<name>E0U9U1_GLOV7</name>
<dbReference type="EMBL" id="CP002198">
    <property type="protein sequence ID" value="ADN15011.1"/>
    <property type="molecule type" value="Genomic_DNA"/>
</dbReference>
<dbReference type="InterPro" id="IPR052177">
    <property type="entry name" value="Divisome_Glycosyl_Hydrolase"/>
</dbReference>
<sequence length="438" mass="51083">MKTRANVWWNSLLCLCLCISLLVLFSLPFDIFQSPRHLSASSNTPEVRGVWLTNVASGVFFAPWSINRAITSLSRLNFNTLYPVVWNRGHTFYPSQIALKETGQLEDPLLRTLRAGSDVLAEIIEVAHREGLTVLPWFEYGFIVPADSALAKRHRSWLTQNQQGQYYPKSSKTDEVLQDDVSYQQKNILSKWLFQSYQQRVKNFVWLNPNHPEVQKFIKDLIVEVVTNYDVDGIQLDDHFGLPVELGYDPLTIKLYQKDHQGKKPPRNFRDGEWMRWRAAKLTNFMEDLVKTVRIIRPDVRISLSPNSHYFSYQNYLQDWKTWVKRGLVDELVLQVYRSNLQDFQAQLSQAAVQFSRQRIPVSVGILTGTWRSPVSILKIEQQVKIVRERGFAGVSFFYWETLWGYFTPESPRKRRQVFEKIFAQPALRPEVAALTNY</sequence>
<dbReference type="Proteomes" id="UP000008206">
    <property type="component" value="Chromosome"/>
</dbReference>
<keyword evidence="1" id="KW-0732">Signal</keyword>
<dbReference type="STRING" id="497965.Cyan7822_3056"/>
<dbReference type="SUPFAM" id="SSF51445">
    <property type="entry name" value="(Trans)glycosidases"/>
    <property type="match status" value="1"/>
</dbReference>
<dbReference type="PANTHER" id="PTHR43405">
    <property type="entry name" value="GLYCOSYL HYDROLASE DIGH"/>
    <property type="match status" value="1"/>
</dbReference>
<dbReference type="PANTHER" id="PTHR43405:SF1">
    <property type="entry name" value="GLYCOSYL HYDROLASE DIGH"/>
    <property type="match status" value="1"/>
</dbReference>
<dbReference type="AlphaFoldDB" id="E0U9U1"/>
<dbReference type="InterPro" id="IPR003790">
    <property type="entry name" value="GHL10"/>
</dbReference>
<evidence type="ECO:0000313" key="4">
    <source>
        <dbReference type="Proteomes" id="UP000008206"/>
    </source>
</evidence>
<reference evidence="4" key="1">
    <citation type="journal article" date="2011" name="MBio">
        <title>Novel metabolic attributes of the genus Cyanothece, comprising a group of unicellular nitrogen-fixing Cyanobacteria.</title>
        <authorList>
            <person name="Bandyopadhyay A."/>
            <person name="Elvitigala T."/>
            <person name="Welsh E."/>
            <person name="Stockel J."/>
            <person name="Liberton M."/>
            <person name="Min H."/>
            <person name="Sherman L.A."/>
            <person name="Pakrasi H.B."/>
        </authorList>
    </citation>
    <scope>NUCLEOTIDE SEQUENCE [LARGE SCALE GENOMIC DNA]</scope>
    <source>
        <strain evidence="4">PCC 7822</strain>
    </source>
</reference>
<dbReference type="Pfam" id="PF02638">
    <property type="entry name" value="GHL10"/>
    <property type="match status" value="2"/>
</dbReference>
<dbReference type="RefSeq" id="WP_013323104.1">
    <property type="nucleotide sequence ID" value="NC_014501.1"/>
</dbReference>
<proteinExistence type="predicted"/>
<accession>E0U9U1</accession>
<keyword evidence="4" id="KW-1185">Reference proteome</keyword>
<evidence type="ECO:0000313" key="3">
    <source>
        <dbReference type="EMBL" id="ADN15011.1"/>
    </source>
</evidence>
<evidence type="ECO:0000256" key="1">
    <source>
        <dbReference type="ARBA" id="ARBA00022729"/>
    </source>
</evidence>
<evidence type="ECO:0000259" key="2">
    <source>
        <dbReference type="Pfam" id="PF02638"/>
    </source>
</evidence>